<dbReference type="EMBL" id="MCFL01000032">
    <property type="protein sequence ID" value="ORZ33921.1"/>
    <property type="molecule type" value="Genomic_DNA"/>
</dbReference>
<keyword evidence="3" id="KW-1185">Reference proteome</keyword>
<dbReference type="Proteomes" id="UP000193411">
    <property type="component" value="Unassembled WGS sequence"/>
</dbReference>
<name>A0A1Y2HJ82_9FUNG</name>
<evidence type="ECO:0000313" key="3">
    <source>
        <dbReference type="Proteomes" id="UP000193411"/>
    </source>
</evidence>
<feature type="region of interest" description="Disordered" evidence="1">
    <location>
        <begin position="49"/>
        <end position="68"/>
    </location>
</feature>
<comment type="caution">
    <text evidence="2">The sequence shown here is derived from an EMBL/GenBank/DDBJ whole genome shotgun (WGS) entry which is preliminary data.</text>
</comment>
<reference evidence="2 3" key="1">
    <citation type="submission" date="2016-07" db="EMBL/GenBank/DDBJ databases">
        <title>Pervasive Adenine N6-methylation of Active Genes in Fungi.</title>
        <authorList>
            <consortium name="DOE Joint Genome Institute"/>
            <person name="Mondo S.J."/>
            <person name="Dannebaum R.O."/>
            <person name="Kuo R.C."/>
            <person name="Labutti K."/>
            <person name="Haridas S."/>
            <person name="Kuo A."/>
            <person name="Salamov A."/>
            <person name="Ahrendt S.R."/>
            <person name="Lipzen A."/>
            <person name="Sullivan W."/>
            <person name="Andreopoulos W.B."/>
            <person name="Clum A."/>
            <person name="Lindquist E."/>
            <person name="Daum C."/>
            <person name="Ramamoorthy G.K."/>
            <person name="Gryganskyi A."/>
            <person name="Culley D."/>
            <person name="Magnuson J.K."/>
            <person name="James T.Y."/>
            <person name="O'Malley M.A."/>
            <person name="Stajich J.E."/>
            <person name="Spatafora J.W."/>
            <person name="Visel A."/>
            <person name="Grigoriev I.V."/>
        </authorList>
    </citation>
    <scope>NUCLEOTIDE SEQUENCE [LARGE SCALE GENOMIC DNA]</scope>
    <source>
        <strain evidence="2 3">PL171</strain>
    </source>
</reference>
<proteinExistence type="predicted"/>
<evidence type="ECO:0000256" key="1">
    <source>
        <dbReference type="SAM" id="MobiDB-lite"/>
    </source>
</evidence>
<protein>
    <submittedName>
        <fullName evidence="2">Uncharacterized protein</fullName>
    </submittedName>
</protein>
<accession>A0A1Y2HJ82</accession>
<organism evidence="2 3">
    <name type="scientific">Catenaria anguillulae PL171</name>
    <dbReference type="NCBI Taxonomy" id="765915"/>
    <lineage>
        <taxon>Eukaryota</taxon>
        <taxon>Fungi</taxon>
        <taxon>Fungi incertae sedis</taxon>
        <taxon>Blastocladiomycota</taxon>
        <taxon>Blastocladiomycetes</taxon>
        <taxon>Blastocladiales</taxon>
        <taxon>Catenariaceae</taxon>
        <taxon>Catenaria</taxon>
    </lineage>
</organism>
<gene>
    <name evidence="2" type="ORF">BCR44DRAFT_1437306</name>
</gene>
<sequence length="101" mass="10271">MPCECSSSATAGGCAGAFLSPDGDDASALTFSSAATASLSALVSSAAATPPFRGRWSPSKSGLRARPSPGDLVGGAAVGSIHSGTWLSAWPLWRCLWSWRR</sequence>
<evidence type="ECO:0000313" key="2">
    <source>
        <dbReference type="EMBL" id="ORZ33921.1"/>
    </source>
</evidence>
<dbReference type="AlphaFoldDB" id="A0A1Y2HJ82"/>